<dbReference type="InterPro" id="IPR002048">
    <property type="entry name" value="EF_hand_dom"/>
</dbReference>
<dbReference type="GO" id="GO:0005509">
    <property type="term" value="F:calcium ion binding"/>
    <property type="evidence" value="ECO:0007669"/>
    <property type="project" value="InterPro"/>
</dbReference>
<dbReference type="SMART" id="SM00054">
    <property type="entry name" value="EFh"/>
    <property type="match status" value="2"/>
</dbReference>
<feature type="domain" description="EF-hand" evidence="2">
    <location>
        <begin position="18"/>
        <end position="53"/>
    </location>
</feature>
<dbReference type="AlphaFoldDB" id="A0A498I292"/>
<dbReference type="EMBL" id="RDQH01000340">
    <property type="protein sequence ID" value="RXH76304.1"/>
    <property type="molecule type" value="Genomic_DNA"/>
</dbReference>
<dbReference type="Pfam" id="PF13202">
    <property type="entry name" value="EF-hand_5"/>
    <property type="match status" value="2"/>
</dbReference>
<dbReference type="Gene3D" id="1.10.238.10">
    <property type="entry name" value="EF-hand"/>
    <property type="match status" value="1"/>
</dbReference>
<comment type="caution">
    <text evidence="3">The sequence shown here is derived from an EMBL/GenBank/DDBJ whole genome shotgun (WGS) entry which is preliminary data.</text>
</comment>
<sequence length="144" mass="15893">MQQIRETALACYDGFSEDRKDKAYAIFETMDSDGDGTVSLYEYEEFFGSSDRTSFQQLDANGDGKLDFEEFITLFYIILTSKGSIMSPPVIKAQPKPSQSNQVSRSRSSRTELVLEAINTFNSGWSFGNAIASTASTAGLCTIM</sequence>
<dbReference type="STRING" id="3750.A0A498I292"/>
<protein>
    <recommendedName>
        <fullName evidence="2">EF-hand domain-containing protein</fullName>
    </recommendedName>
</protein>
<dbReference type="CDD" id="cd00051">
    <property type="entry name" value="EFh"/>
    <property type="match status" value="1"/>
</dbReference>
<dbReference type="PROSITE" id="PS00018">
    <property type="entry name" value="EF_HAND_1"/>
    <property type="match status" value="2"/>
</dbReference>
<organism evidence="3 4">
    <name type="scientific">Malus domestica</name>
    <name type="common">Apple</name>
    <name type="synonym">Pyrus malus</name>
    <dbReference type="NCBI Taxonomy" id="3750"/>
    <lineage>
        <taxon>Eukaryota</taxon>
        <taxon>Viridiplantae</taxon>
        <taxon>Streptophyta</taxon>
        <taxon>Embryophyta</taxon>
        <taxon>Tracheophyta</taxon>
        <taxon>Spermatophyta</taxon>
        <taxon>Magnoliopsida</taxon>
        <taxon>eudicotyledons</taxon>
        <taxon>Gunneridae</taxon>
        <taxon>Pentapetalae</taxon>
        <taxon>rosids</taxon>
        <taxon>fabids</taxon>
        <taxon>Rosales</taxon>
        <taxon>Rosaceae</taxon>
        <taxon>Amygdaloideae</taxon>
        <taxon>Maleae</taxon>
        <taxon>Malus</taxon>
    </lineage>
</organism>
<evidence type="ECO:0000259" key="2">
    <source>
        <dbReference type="PROSITE" id="PS50222"/>
    </source>
</evidence>
<dbReference type="InterPro" id="IPR018247">
    <property type="entry name" value="EF_Hand_1_Ca_BS"/>
</dbReference>
<evidence type="ECO:0000313" key="4">
    <source>
        <dbReference type="Proteomes" id="UP000290289"/>
    </source>
</evidence>
<proteinExistence type="predicted"/>
<feature type="domain" description="EF-hand" evidence="2">
    <location>
        <begin position="55"/>
        <end position="81"/>
    </location>
</feature>
<evidence type="ECO:0000256" key="1">
    <source>
        <dbReference type="ARBA" id="ARBA00022837"/>
    </source>
</evidence>
<dbReference type="PROSITE" id="PS50222">
    <property type="entry name" value="EF_HAND_2"/>
    <property type="match status" value="2"/>
</dbReference>
<accession>A0A498I292</accession>
<dbReference type="Proteomes" id="UP000290289">
    <property type="component" value="Chromosome 14"/>
</dbReference>
<evidence type="ECO:0000313" key="3">
    <source>
        <dbReference type="EMBL" id="RXH76304.1"/>
    </source>
</evidence>
<keyword evidence="1" id="KW-0106">Calcium</keyword>
<reference evidence="3 4" key="1">
    <citation type="submission" date="2018-10" db="EMBL/GenBank/DDBJ databases">
        <title>A high-quality apple genome assembly.</title>
        <authorList>
            <person name="Hu J."/>
        </authorList>
    </citation>
    <scope>NUCLEOTIDE SEQUENCE [LARGE SCALE GENOMIC DNA]</scope>
    <source>
        <strain evidence="4">cv. HFTH1</strain>
        <tissue evidence="3">Young leaf</tissue>
    </source>
</reference>
<gene>
    <name evidence="3" type="ORF">DVH24_019192</name>
</gene>
<name>A0A498I292_MALDO</name>
<keyword evidence="4" id="KW-1185">Reference proteome</keyword>
<dbReference type="SUPFAM" id="SSF47473">
    <property type="entry name" value="EF-hand"/>
    <property type="match status" value="1"/>
</dbReference>
<dbReference type="InterPro" id="IPR011992">
    <property type="entry name" value="EF-hand-dom_pair"/>
</dbReference>